<proteinExistence type="predicted"/>
<dbReference type="Proteomes" id="UP001303046">
    <property type="component" value="Unassembled WGS sequence"/>
</dbReference>
<gene>
    <name evidence="1" type="primary">Necator_chrV.g17502</name>
    <name evidence="1" type="ORF">RB195_012712</name>
</gene>
<comment type="caution">
    <text evidence="1">The sequence shown here is derived from an EMBL/GenBank/DDBJ whole genome shotgun (WGS) entry which is preliminary data.</text>
</comment>
<sequence length="369" mass="41317">MSHPERKTLSELDSRIAAMERRLNNAKAARDSFVDFLKSKYPLWSTSLASRTSYASKDTIVNRLATSDYIWDEEWDRRARVPRQSTQQQRLYEDVPNGGPLLLSDVDRVRRRLKEIARNLSVMRETRLNLTTEDYFRSLVNVEAESQHDHSTMLAVRNRLNNISLTTFEPIVAPNTERIALMKYEEERDKRFAEVKAERLLQTSVEPEKTDPQATSLVSQTAMVPAVSVPDVKKEIRVGSSESQTKQPLISEPLAQGGKVISKGEERAEVVNPPLKEISPPSAPSTVGQAASAYKKTIDLFPQRNNSDTDDDIGIPGGLTSILQNQPFKPATEPTVHQSSVGILSQYLAAASTKTKDTTPSDSDDDFFK</sequence>
<organism evidence="1 2">
    <name type="scientific">Necator americanus</name>
    <name type="common">Human hookworm</name>
    <dbReference type="NCBI Taxonomy" id="51031"/>
    <lineage>
        <taxon>Eukaryota</taxon>
        <taxon>Metazoa</taxon>
        <taxon>Ecdysozoa</taxon>
        <taxon>Nematoda</taxon>
        <taxon>Chromadorea</taxon>
        <taxon>Rhabditida</taxon>
        <taxon>Rhabditina</taxon>
        <taxon>Rhabditomorpha</taxon>
        <taxon>Strongyloidea</taxon>
        <taxon>Ancylostomatidae</taxon>
        <taxon>Bunostominae</taxon>
        <taxon>Necator</taxon>
    </lineage>
</organism>
<name>A0ABR1DSC0_NECAM</name>
<dbReference type="EMBL" id="JAVFWL010000005">
    <property type="protein sequence ID" value="KAK6753279.1"/>
    <property type="molecule type" value="Genomic_DNA"/>
</dbReference>
<evidence type="ECO:0000313" key="1">
    <source>
        <dbReference type="EMBL" id="KAK6753279.1"/>
    </source>
</evidence>
<protein>
    <submittedName>
        <fullName evidence="1">Uncharacterized protein</fullName>
    </submittedName>
</protein>
<evidence type="ECO:0000313" key="2">
    <source>
        <dbReference type="Proteomes" id="UP001303046"/>
    </source>
</evidence>
<keyword evidence="2" id="KW-1185">Reference proteome</keyword>
<reference evidence="1 2" key="1">
    <citation type="submission" date="2023-08" db="EMBL/GenBank/DDBJ databases">
        <title>A Necator americanus chromosomal reference genome.</title>
        <authorList>
            <person name="Ilik V."/>
            <person name="Petrzelkova K.J."/>
            <person name="Pardy F."/>
            <person name="Fuh T."/>
            <person name="Niatou-Singa F.S."/>
            <person name="Gouil Q."/>
            <person name="Baker L."/>
            <person name="Ritchie M.E."/>
            <person name="Jex A.R."/>
            <person name="Gazzola D."/>
            <person name="Li H."/>
            <person name="Toshio Fujiwara R."/>
            <person name="Zhan B."/>
            <person name="Aroian R.V."/>
            <person name="Pafco B."/>
            <person name="Schwarz E.M."/>
        </authorList>
    </citation>
    <scope>NUCLEOTIDE SEQUENCE [LARGE SCALE GENOMIC DNA]</scope>
    <source>
        <strain evidence="1 2">Aroian</strain>
        <tissue evidence="1">Whole animal</tissue>
    </source>
</reference>
<accession>A0ABR1DSC0</accession>